<evidence type="ECO:0000313" key="3">
    <source>
        <dbReference type="Proteomes" id="UP000681967"/>
    </source>
</evidence>
<accession>A0A8S2V916</accession>
<feature type="non-terminal residue" evidence="1">
    <location>
        <position position="1"/>
    </location>
</feature>
<feature type="non-terminal residue" evidence="1">
    <location>
        <position position="52"/>
    </location>
</feature>
<dbReference type="EMBL" id="CAJOBJ010083334">
    <property type="protein sequence ID" value="CAF4510423.1"/>
    <property type="molecule type" value="Genomic_DNA"/>
</dbReference>
<dbReference type="Proteomes" id="UP000681720">
    <property type="component" value="Unassembled WGS sequence"/>
</dbReference>
<protein>
    <recommendedName>
        <fullName evidence="4">ABC transporter domain-containing protein</fullName>
    </recommendedName>
</protein>
<evidence type="ECO:0000313" key="2">
    <source>
        <dbReference type="EMBL" id="CAF4510423.1"/>
    </source>
</evidence>
<proteinExistence type="predicted"/>
<dbReference type="InterPro" id="IPR027417">
    <property type="entry name" value="P-loop_NTPase"/>
</dbReference>
<dbReference type="SUPFAM" id="SSF52540">
    <property type="entry name" value="P-loop containing nucleoside triphosphate hydrolases"/>
    <property type="match status" value="1"/>
</dbReference>
<comment type="caution">
    <text evidence="1">The sequence shown here is derived from an EMBL/GenBank/DDBJ whole genome shotgun (WGS) entry which is preliminary data.</text>
</comment>
<name>A0A8S2V916_9BILA</name>
<dbReference type="EMBL" id="CAJOBH010050837">
    <property type="protein sequence ID" value="CAF4378433.1"/>
    <property type="molecule type" value="Genomic_DNA"/>
</dbReference>
<gene>
    <name evidence="1" type="ORF">BYL167_LOCUS30629</name>
    <name evidence="2" type="ORF">GIL414_LOCUS35158</name>
</gene>
<dbReference type="AlphaFoldDB" id="A0A8S2V916"/>
<sequence>ENTLIGEPGRIKGLSGGEKRRLLFASEVLSDPPLLFADEVSIFRNRLEMQKT</sequence>
<organism evidence="1 3">
    <name type="scientific">Rotaria magnacalcarata</name>
    <dbReference type="NCBI Taxonomy" id="392030"/>
    <lineage>
        <taxon>Eukaryota</taxon>
        <taxon>Metazoa</taxon>
        <taxon>Spiralia</taxon>
        <taxon>Gnathifera</taxon>
        <taxon>Rotifera</taxon>
        <taxon>Eurotatoria</taxon>
        <taxon>Bdelloidea</taxon>
        <taxon>Philodinida</taxon>
        <taxon>Philodinidae</taxon>
        <taxon>Rotaria</taxon>
    </lineage>
</organism>
<dbReference type="Gene3D" id="3.40.50.300">
    <property type="entry name" value="P-loop containing nucleotide triphosphate hydrolases"/>
    <property type="match status" value="1"/>
</dbReference>
<evidence type="ECO:0008006" key="4">
    <source>
        <dbReference type="Google" id="ProtNLM"/>
    </source>
</evidence>
<evidence type="ECO:0000313" key="1">
    <source>
        <dbReference type="EMBL" id="CAF4378433.1"/>
    </source>
</evidence>
<reference evidence="1" key="1">
    <citation type="submission" date="2021-02" db="EMBL/GenBank/DDBJ databases">
        <authorList>
            <person name="Nowell W R."/>
        </authorList>
    </citation>
    <scope>NUCLEOTIDE SEQUENCE</scope>
</reference>
<dbReference type="Proteomes" id="UP000681967">
    <property type="component" value="Unassembled WGS sequence"/>
</dbReference>